<evidence type="ECO:0000259" key="2">
    <source>
        <dbReference type="Pfam" id="PF20152"/>
    </source>
</evidence>
<name>A0ABR1JMF1_9AGAR</name>
<keyword evidence="4" id="KW-1185">Reference proteome</keyword>
<comment type="caution">
    <text evidence="3">The sequence shown here is derived from an EMBL/GenBank/DDBJ whole genome shotgun (WGS) entry which is preliminary data.</text>
</comment>
<feature type="transmembrane region" description="Helical" evidence="1">
    <location>
        <begin position="23"/>
        <end position="43"/>
    </location>
</feature>
<gene>
    <name evidence="3" type="ORF">VKT23_006299</name>
</gene>
<proteinExistence type="predicted"/>
<feature type="domain" description="DUF6534" evidence="2">
    <location>
        <begin position="102"/>
        <end position="188"/>
    </location>
</feature>
<evidence type="ECO:0000313" key="4">
    <source>
        <dbReference type="Proteomes" id="UP001498398"/>
    </source>
</evidence>
<dbReference type="EMBL" id="JBANRG010000008">
    <property type="protein sequence ID" value="KAK7464136.1"/>
    <property type="molecule type" value="Genomic_DNA"/>
</dbReference>
<feature type="transmembrane region" description="Helical" evidence="1">
    <location>
        <begin position="138"/>
        <end position="159"/>
    </location>
</feature>
<accession>A0ABR1JMF1</accession>
<evidence type="ECO:0000313" key="3">
    <source>
        <dbReference type="EMBL" id="KAK7464136.1"/>
    </source>
</evidence>
<keyword evidence="1" id="KW-0812">Transmembrane</keyword>
<feature type="transmembrane region" description="Helical" evidence="1">
    <location>
        <begin position="55"/>
        <end position="76"/>
    </location>
</feature>
<feature type="transmembrane region" description="Helical" evidence="1">
    <location>
        <begin position="96"/>
        <end position="117"/>
    </location>
</feature>
<dbReference type="PANTHER" id="PTHR40465">
    <property type="entry name" value="CHROMOSOME 1, WHOLE GENOME SHOTGUN SEQUENCE"/>
    <property type="match status" value="1"/>
</dbReference>
<dbReference type="Proteomes" id="UP001498398">
    <property type="component" value="Unassembled WGS sequence"/>
</dbReference>
<keyword evidence="1" id="KW-1133">Transmembrane helix</keyword>
<evidence type="ECO:0000256" key="1">
    <source>
        <dbReference type="SAM" id="Phobius"/>
    </source>
</evidence>
<organism evidence="3 4">
    <name type="scientific">Marasmiellus scandens</name>
    <dbReference type="NCBI Taxonomy" id="2682957"/>
    <lineage>
        <taxon>Eukaryota</taxon>
        <taxon>Fungi</taxon>
        <taxon>Dikarya</taxon>
        <taxon>Basidiomycota</taxon>
        <taxon>Agaricomycotina</taxon>
        <taxon>Agaricomycetes</taxon>
        <taxon>Agaricomycetidae</taxon>
        <taxon>Agaricales</taxon>
        <taxon>Marasmiineae</taxon>
        <taxon>Omphalotaceae</taxon>
        <taxon>Marasmiellus</taxon>
    </lineage>
</organism>
<dbReference type="InterPro" id="IPR045339">
    <property type="entry name" value="DUF6534"/>
</dbReference>
<dbReference type="Pfam" id="PF20152">
    <property type="entry name" value="DUF6534"/>
    <property type="match status" value="1"/>
</dbReference>
<protein>
    <recommendedName>
        <fullName evidence="2">DUF6534 domain-containing protein</fullName>
    </recommendedName>
</protein>
<reference evidence="3 4" key="1">
    <citation type="submission" date="2024-01" db="EMBL/GenBank/DDBJ databases">
        <title>A draft genome for the cacao thread blight pathogen Marasmiellus scandens.</title>
        <authorList>
            <person name="Baruah I.K."/>
            <person name="Leung J."/>
            <person name="Bukari Y."/>
            <person name="Amoako-Attah I."/>
            <person name="Meinhardt L.W."/>
            <person name="Bailey B.A."/>
            <person name="Cohen S.P."/>
        </authorList>
    </citation>
    <scope>NUCLEOTIDE SEQUENCE [LARGE SCALE GENOMIC DNA]</scope>
    <source>
        <strain evidence="3 4">GH-19</strain>
    </source>
</reference>
<sequence>MRDMFAYFGTNFGNVEEFQKLRLGGWALPITTGIITCTVQTFYAYQIYVISRSKLLVGLITLLAMSQMIAGFMATAKGVQIKLIPALRKGEYVECTVWLVGSALGDIIIAFIMTIYLCRAGYGFKKTQHAPLRRLVRLIVETGTATAAFASAGCILFLVNTHNYHQIPVKSLGKIYVSSLLVIFNSRMRIVGSRHEIRPEDATLYLSWISSNRQDTSNDHARMRTNVSPLAEIPLSTRLDFTIPERAELRHSSYPWEESKSESKA</sequence>
<dbReference type="PANTHER" id="PTHR40465:SF1">
    <property type="entry name" value="DUF6534 DOMAIN-CONTAINING PROTEIN"/>
    <property type="match status" value="1"/>
</dbReference>
<keyword evidence="1" id="KW-0472">Membrane</keyword>